<protein>
    <submittedName>
        <fullName evidence="2">Peptidase</fullName>
    </submittedName>
</protein>
<dbReference type="STRING" id="1150368.SAMN02927921_02846"/>
<sequence length="224" mass="25762">MIMKKILAYSLLSLLALQLGAQQSETFKKKGKTLVFINEDPELNPKVQAGLVRTFFKVYPKLVKTFNRNAVKDVEVRIDTAYTGVAYAHNGKITISSEWLRKKPGDLDVITHETMHLVQAYPSGSGPGWITEGIADYVRYIYGVDNKGAGWSLPEYKEGQHYTDSYRITARFFFWLSLNYKKGMLSKLDKNMRNATYNDAFWQKETGYDLETLWQQYTENPDIS</sequence>
<feature type="chain" id="PRO_5012159392" evidence="1">
    <location>
        <begin position="22"/>
        <end position="224"/>
    </location>
</feature>
<proteinExistence type="predicted"/>
<dbReference type="Pfam" id="PF04450">
    <property type="entry name" value="BSP"/>
    <property type="match status" value="1"/>
</dbReference>
<dbReference type="Proteomes" id="UP000182248">
    <property type="component" value="Unassembled WGS sequence"/>
</dbReference>
<dbReference type="PANTHER" id="PTHR33321">
    <property type="match status" value="1"/>
</dbReference>
<keyword evidence="3" id="KW-1185">Reference proteome</keyword>
<gene>
    <name evidence="2" type="ORF">SAMN02927921_02846</name>
</gene>
<evidence type="ECO:0000256" key="1">
    <source>
        <dbReference type="SAM" id="SignalP"/>
    </source>
</evidence>
<dbReference type="AlphaFoldDB" id="A0A1K1QT03"/>
<dbReference type="PANTHER" id="PTHR33321:SF12">
    <property type="entry name" value="PLANT BASIC SECRETORY PROTEIN (BSP) FAMILY PROTEIN"/>
    <property type="match status" value="1"/>
</dbReference>
<accession>A0A1K1QT03</accession>
<dbReference type="InterPro" id="IPR007541">
    <property type="entry name" value="Uncharacterised_BSP"/>
</dbReference>
<evidence type="ECO:0000313" key="3">
    <source>
        <dbReference type="Proteomes" id="UP000182248"/>
    </source>
</evidence>
<name>A0A1K1QT03_9FLAO</name>
<keyword evidence="1" id="KW-0732">Signal</keyword>
<feature type="signal peptide" evidence="1">
    <location>
        <begin position="1"/>
        <end position="21"/>
    </location>
</feature>
<dbReference type="EMBL" id="FPJE01000015">
    <property type="protein sequence ID" value="SFW63008.1"/>
    <property type="molecule type" value="Genomic_DNA"/>
</dbReference>
<reference evidence="2 3" key="1">
    <citation type="submission" date="2016-11" db="EMBL/GenBank/DDBJ databases">
        <authorList>
            <person name="Jaros S."/>
            <person name="Januszkiewicz K."/>
            <person name="Wedrychowicz H."/>
        </authorList>
    </citation>
    <scope>NUCLEOTIDE SEQUENCE [LARGE SCALE GENOMIC DNA]</scope>
    <source>
        <strain evidence="2 3">CGMCC 1.12145</strain>
    </source>
</reference>
<evidence type="ECO:0000313" key="2">
    <source>
        <dbReference type="EMBL" id="SFW63008.1"/>
    </source>
</evidence>
<organism evidence="2 3">
    <name type="scientific">Sinomicrobium oceani</name>
    <dbReference type="NCBI Taxonomy" id="1150368"/>
    <lineage>
        <taxon>Bacteria</taxon>
        <taxon>Pseudomonadati</taxon>
        <taxon>Bacteroidota</taxon>
        <taxon>Flavobacteriia</taxon>
        <taxon>Flavobacteriales</taxon>
        <taxon>Flavobacteriaceae</taxon>
        <taxon>Sinomicrobium</taxon>
    </lineage>
</organism>